<accession>A0A0H2RQW3</accession>
<feature type="region of interest" description="Disordered" evidence="1">
    <location>
        <begin position="1"/>
        <end position="24"/>
    </location>
</feature>
<sequence>MPPKRRRTSENSQVQDAEHEENLATTKPQPYEDFWFEDGSIVLATDIHLYRVHKGMLAKYSKVLGDMFNFPTGDEDANTERWEDVPIVRMVGDSDEGVRLLLKALYGMNHVRGQTLSEVSLLLSISSKYDFQDVRTDVIQYLESLFPNTQEKYKASKIHSVVLNPDQLFDLLVVAHRFQALSILPVLYYLCARLPLGKTCRFLQNLPVNCMENFLFGRDWLCGVSQTLFKRSLQASRTGGKNQTICRSPACLEKFRSILAAKFPDGSPRFVFPLDLSERGILEGVVLGKCEICDKCGERYLTMLQEMKGSTWDKLPEMFLLKTWAELGRK</sequence>
<gene>
    <name evidence="2" type="ORF">SCHPADRAFT_945455</name>
</gene>
<dbReference type="InParanoid" id="A0A0H2RQW3"/>
<dbReference type="OrthoDB" id="3027208at2759"/>
<dbReference type="STRING" id="27342.A0A0H2RQW3"/>
<evidence type="ECO:0000313" key="3">
    <source>
        <dbReference type="Proteomes" id="UP000053477"/>
    </source>
</evidence>
<evidence type="ECO:0000313" key="2">
    <source>
        <dbReference type="EMBL" id="KLO07206.1"/>
    </source>
</evidence>
<dbReference type="EMBL" id="KQ086153">
    <property type="protein sequence ID" value="KLO07206.1"/>
    <property type="molecule type" value="Genomic_DNA"/>
</dbReference>
<dbReference type="AlphaFoldDB" id="A0A0H2RQW3"/>
<proteinExistence type="predicted"/>
<organism evidence="2 3">
    <name type="scientific">Schizopora paradoxa</name>
    <dbReference type="NCBI Taxonomy" id="27342"/>
    <lineage>
        <taxon>Eukaryota</taxon>
        <taxon>Fungi</taxon>
        <taxon>Dikarya</taxon>
        <taxon>Basidiomycota</taxon>
        <taxon>Agaricomycotina</taxon>
        <taxon>Agaricomycetes</taxon>
        <taxon>Hymenochaetales</taxon>
        <taxon>Schizoporaceae</taxon>
        <taxon>Schizopora</taxon>
    </lineage>
</organism>
<dbReference type="InterPro" id="IPR011333">
    <property type="entry name" value="SKP1/BTB/POZ_sf"/>
</dbReference>
<name>A0A0H2RQW3_9AGAM</name>
<dbReference type="Proteomes" id="UP000053477">
    <property type="component" value="Unassembled WGS sequence"/>
</dbReference>
<evidence type="ECO:0008006" key="4">
    <source>
        <dbReference type="Google" id="ProtNLM"/>
    </source>
</evidence>
<keyword evidence="3" id="KW-1185">Reference proteome</keyword>
<protein>
    <recommendedName>
        <fullName evidence="4">BTB domain-containing protein</fullName>
    </recommendedName>
</protein>
<reference evidence="2 3" key="1">
    <citation type="submission" date="2015-04" db="EMBL/GenBank/DDBJ databases">
        <title>Complete genome sequence of Schizopora paradoxa KUC8140, a cosmopolitan wood degrader in East Asia.</title>
        <authorList>
            <consortium name="DOE Joint Genome Institute"/>
            <person name="Min B."/>
            <person name="Park H."/>
            <person name="Jang Y."/>
            <person name="Kim J.-J."/>
            <person name="Kim K.H."/>
            <person name="Pangilinan J."/>
            <person name="Lipzen A."/>
            <person name="Riley R."/>
            <person name="Grigoriev I.V."/>
            <person name="Spatafora J.W."/>
            <person name="Choi I.-G."/>
        </authorList>
    </citation>
    <scope>NUCLEOTIDE SEQUENCE [LARGE SCALE GENOMIC DNA]</scope>
    <source>
        <strain evidence="2 3">KUC8140</strain>
    </source>
</reference>
<evidence type="ECO:0000256" key="1">
    <source>
        <dbReference type="SAM" id="MobiDB-lite"/>
    </source>
</evidence>
<dbReference type="Gene3D" id="3.30.710.10">
    <property type="entry name" value="Potassium Channel Kv1.1, Chain A"/>
    <property type="match status" value="1"/>
</dbReference>